<dbReference type="EMBL" id="DXAQ01000018">
    <property type="protein sequence ID" value="HIZ88540.1"/>
    <property type="molecule type" value="Genomic_DNA"/>
</dbReference>
<dbReference type="PROSITE" id="PS51855">
    <property type="entry name" value="MGS"/>
    <property type="match status" value="1"/>
</dbReference>
<dbReference type="SUPFAM" id="SSF52335">
    <property type="entry name" value="Methylglyoxal synthase-like"/>
    <property type="match status" value="1"/>
</dbReference>
<evidence type="ECO:0000256" key="1">
    <source>
        <dbReference type="ARBA" id="ARBA00006287"/>
    </source>
</evidence>
<dbReference type="EC" id="4.2.3.3" evidence="2"/>
<dbReference type="PANTHER" id="PTHR30492">
    <property type="entry name" value="METHYLGLYOXAL SYNTHASE"/>
    <property type="match status" value="1"/>
</dbReference>
<sequence length="151" mass="17126">MKQIKSIGLVAHDARKKDMVEWVEFNYKRLLPHKLICTGTTGRLVEEVFLRREPDKAADIIKLKSGPLGGDQQMGSLIASGHVDILIFFIDPMTTQPHDVDVKALERLCSVYNVVIACTRSTADFVISSHLFEEEYEPVTIDYTNYLTRNV</sequence>
<feature type="domain" description="MGS-like" evidence="4">
    <location>
        <begin position="1"/>
        <end position="151"/>
    </location>
</feature>
<evidence type="ECO:0000259" key="4">
    <source>
        <dbReference type="PROSITE" id="PS51855"/>
    </source>
</evidence>
<feature type="binding site" evidence="2">
    <location>
        <begin position="38"/>
        <end position="41"/>
    </location>
    <ligand>
        <name>substrate</name>
    </ligand>
</feature>
<dbReference type="AlphaFoldDB" id="A0A9D2GTQ1"/>
<dbReference type="InterPro" id="IPR004363">
    <property type="entry name" value="Methylgl_synth"/>
</dbReference>
<dbReference type="Pfam" id="PF02142">
    <property type="entry name" value="MGS"/>
    <property type="match status" value="1"/>
</dbReference>
<dbReference type="GO" id="GO:0019242">
    <property type="term" value="P:methylglyoxal biosynthetic process"/>
    <property type="evidence" value="ECO:0007669"/>
    <property type="project" value="UniProtKB-UniRule"/>
</dbReference>
<comment type="similarity">
    <text evidence="1 2">Belongs to the methylglyoxal synthase family.</text>
</comment>
<comment type="function">
    <text evidence="2">Catalyzes the formation of methylglyoxal from dihydroxyacetone phosphate.</text>
</comment>
<keyword evidence="2 5" id="KW-0456">Lyase</keyword>
<dbReference type="Gene3D" id="3.40.50.1380">
    <property type="entry name" value="Methylglyoxal synthase-like domain"/>
    <property type="match status" value="1"/>
</dbReference>
<feature type="binding site" evidence="2">
    <location>
        <position position="16"/>
    </location>
    <ligand>
        <name>substrate</name>
    </ligand>
</feature>
<proteinExistence type="inferred from homology"/>
<feature type="binding site" evidence="2">
    <location>
        <position position="12"/>
    </location>
    <ligand>
        <name>substrate</name>
    </ligand>
</feature>
<organism evidence="5 6">
    <name type="scientific">Candidatus Mucispirillum faecigallinarum</name>
    <dbReference type="NCBI Taxonomy" id="2838699"/>
    <lineage>
        <taxon>Bacteria</taxon>
        <taxon>Pseudomonadati</taxon>
        <taxon>Deferribacterota</taxon>
        <taxon>Deferribacteres</taxon>
        <taxon>Deferribacterales</taxon>
        <taxon>Mucispirillaceae</taxon>
        <taxon>Mucispirillum</taxon>
    </lineage>
</organism>
<dbReference type="GO" id="GO:0005829">
    <property type="term" value="C:cytosol"/>
    <property type="evidence" value="ECO:0007669"/>
    <property type="project" value="TreeGrafter"/>
</dbReference>
<comment type="caution">
    <text evidence="5">The sequence shown here is derived from an EMBL/GenBank/DDBJ whole genome shotgun (WGS) entry which is preliminary data.</text>
</comment>
<dbReference type="InterPro" id="IPR018148">
    <property type="entry name" value="Methylglyoxal_synth_AS"/>
</dbReference>
<dbReference type="InterPro" id="IPR036914">
    <property type="entry name" value="MGS-like_dom_sf"/>
</dbReference>
<dbReference type="CDD" id="cd01422">
    <property type="entry name" value="MGS"/>
    <property type="match status" value="1"/>
</dbReference>
<feature type="binding site" evidence="2">
    <location>
        <position position="98"/>
    </location>
    <ligand>
        <name>substrate</name>
    </ligand>
</feature>
<dbReference type="InterPro" id="IPR011607">
    <property type="entry name" value="MGS-like_dom"/>
</dbReference>
<dbReference type="HAMAP" id="MF_00549">
    <property type="entry name" value="Methylglyoxal_synth"/>
    <property type="match status" value="1"/>
</dbReference>
<dbReference type="NCBIfam" id="TIGR00160">
    <property type="entry name" value="MGSA"/>
    <property type="match status" value="1"/>
</dbReference>
<feature type="active site" description="Proton donor/acceptor" evidence="2 3">
    <location>
        <position position="71"/>
    </location>
</feature>
<feature type="binding site" evidence="2">
    <location>
        <begin position="65"/>
        <end position="66"/>
    </location>
    <ligand>
        <name>substrate</name>
    </ligand>
</feature>
<dbReference type="PIRSF" id="PIRSF006614">
    <property type="entry name" value="Methylglyox_syn"/>
    <property type="match status" value="1"/>
</dbReference>
<dbReference type="NCBIfam" id="NF003559">
    <property type="entry name" value="PRK05234.1"/>
    <property type="match status" value="1"/>
</dbReference>
<comment type="catalytic activity">
    <reaction evidence="2">
        <text>dihydroxyacetone phosphate = methylglyoxal + phosphate</text>
        <dbReference type="Rhea" id="RHEA:17937"/>
        <dbReference type="ChEBI" id="CHEBI:17158"/>
        <dbReference type="ChEBI" id="CHEBI:43474"/>
        <dbReference type="ChEBI" id="CHEBI:57642"/>
        <dbReference type="EC" id="4.2.3.3"/>
    </reaction>
</comment>
<dbReference type="Proteomes" id="UP000824176">
    <property type="component" value="Unassembled WGS sequence"/>
</dbReference>
<gene>
    <name evidence="2" type="primary">mgsA</name>
    <name evidence="5" type="ORF">H9804_01215</name>
</gene>
<protein>
    <recommendedName>
        <fullName evidence="2">Methylglyoxal synthase</fullName>
        <shortName evidence="2">MGS</shortName>
        <ecNumber evidence="2">4.2.3.3</ecNumber>
    </recommendedName>
</protein>
<reference evidence="5" key="1">
    <citation type="journal article" date="2021" name="PeerJ">
        <title>Extensive microbial diversity within the chicken gut microbiome revealed by metagenomics and culture.</title>
        <authorList>
            <person name="Gilroy R."/>
            <person name="Ravi A."/>
            <person name="Getino M."/>
            <person name="Pursley I."/>
            <person name="Horton D.L."/>
            <person name="Alikhan N.F."/>
            <person name="Baker D."/>
            <person name="Gharbi K."/>
            <person name="Hall N."/>
            <person name="Watson M."/>
            <person name="Adriaenssens E.M."/>
            <person name="Foster-Nyarko E."/>
            <person name="Jarju S."/>
            <person name="Secka A."/>
            <person name="Antonio M."/>
            <person name="Oren A."/>
            <person name="Chaudhuri R.R."/>
            <person name="La Ragione R."/>
            <person name="Hildebrand F."/>
            <person name="Pallen M.J."/>
        </authorList>
    </citation>
    <scope>NUCLEOTIDE SEQUENCE</scope>
    <source>
        <strain evidence="5">ChiW4-1371</strain>
    </source>
</reference>
<reference evidence="5" key="2">
    <citation type="submission" date="2021-04" db="EMBL/GenBank/DDBJ databases">
        <authorList>
            <person name="Gilroy R."/>
        </authorList>
    </citation>
    <scope>NUCLEOTIDE SEQUENCE</scope>
    <source>
        <strain evidence="5">ChiW4-1371</strain>
    </source>
</reference>
<evidence type="ECO:0000256" key="2">
    <source>
        <dbReference type="HAMAP-Rule" id="MF_00549"/>
    </source>
</evidence>
<dbReference type="PROSITE" id="PS01335">
    <property type="entry name" value="METHYLGLYOXAL_SYNTH"/>
    <property type="match status" value="1"/>
</dbReference>
<name>A0A9D2GTQ1_9BACT</name>
<dbReference type="GO" id="GO:0008929">
    <property type="term" value="F:methylglyoxal synthase activity"/>
    <property type="evidence" value="ECO:0007669"/>
    <property type="project" value="UniProtKB-UniRule"/>
</dbReference>
<evidence type="ECO:0000313" key="6">
    <source>
        <dbReference type="Proteomes" id="UP000824176"/>
    </source>
</evidence>
<dbReference type="SMART" id="SM00851">
    <property type="entry name" value="MGS"/>
    <property type="match status" value="1"/>
</dbReference>
<accession>A0A9D2GTQ1</accession>
<dbReference type="PANTHER" id="PTHR30492:SF0">
    <property type="entry name" value="METHYLGLYOXAL SYNTHASE"/>
    <property type="match status" value="1"/>
</dbReference>
<evidence type="ECO:0000256" key="3">
    <source>
        <dbReference type="PIRSR" id="PIRSR006614-1"/>
    </source>
</evidence>
<evidence type="ECO:0000313" key="5">
    <source>
        <dbReference type="EMBL" id="HIZ88540.1"/>
    </source>
</evidence>